<sequence length="101" mass="11105">MPDGDIKLELDFDFDFDFDFDINLNVQELNINAMPSAIAFKSDAHPEIDSMDTTASSGLFAKSETLLIPAAFLSFASVLLARKFCTKLAGTACDEGTYQRQ</sequence>
<evidence type="ECO:0000313" key="1">
    <source>
        <dbReference type="EMBL" id="CAE0315574.1"/>
    </source>
</evidence>
<reference evidence="1" key="1">
    <citation type="submission" date="2021-01" db="EMBL/GenBank/DDBJ databases">
        <authorList>
            <person name="Corre E."/>
            <person name="Pelletier E."/>
            <person name="Niang G."/>
            <person name="Scheremetjew M."/>
            <person name="Finn R."/>
            <person name="Kale V."/>
            <person name="Holt S."/>
            <person name="Cochrane G."/>
            <person name="Meng A."/>
            <person name="Brown T."/>
            <person name="Cohen L."/>
        </authorList>
    </citation>
    <scope>NUCLEOTIDE SEQUENCE</scope>
    <source>
        <strain evidence="1">Fehren 1</strain>
    </source>
</reference>
<dbReference type="AlphaFoldDB" id="A0A7S3I726"/>
<proteinExistence type="predicted"/>
<accession>A0A7S3I726</accession>
<protein>
    <submittedName>
        <fullName evidence="1">Uncharacterized protein</fullName>
    </submittedName>
</protein>
<organism evidence="1">
    <name type="scientific">Favella ehrenbergii</name>
    <dbReference type="NCBI Taxonomy" id="182087"/>
    <lineage>
        <taxon>Eukaryota</taxon>
        <taxon>Sar</taxon>
        <taxon>Alveolata</taxon>
        <taxon>Ciliophora</taxon>
        <taxon>Intramacronucleata</taxon>
        <taxon>Spirotrichea</taxon>
        <taxon>Choreotrichia</taxon>
        <taxon>Tintinnida</taxon>
        <taxon>Xystonellidae</taxon>
        <taxon>Favella</taxon>
    </lineage>
</organism>
<gene>
    <name evidence="1" type="ORF">FEHR0123_LOCUS10502</name>
</gene>
<dbReference type="EMBL" id="HBIE01034685">
    <property type="protein sequence ID" value="CAE0315574.1"/>
    <property type="molecule type" value="Transcribed_RNA"/>
</dbReference>
<name>A0A7S3I726_9SPIT</name>